<keyword evidence="2" id="KW-1185">Reference proteome</keyword>
<evidence type="ECO:0000313" key="1">
    <source>
        <dbReference type="EMBL" id="GMI32457.1"/>
    </source>
</evidence>
<comment type="caution">
    <text evidence="1">The sequence shown here is derived from an EMBL/GenBank/DDBJ whole genome shotgun (WGS) entry which is preliminary data.</text>
</comment>
<organism evidence="1 2">
    <name type="scientific">Tetraparma gracilis</name>
    <dbReference type="NCBI Taxonomy" id="2962635"/>
    <lineage>
        <taxon>Eukaryota</taxon>
        <taxon>Sar</taxon>
        <taxon>Stramenopiles</taxon>
        <taxon>Ochrophyta</taxon>
        <taxon>Bolidophyceae</taxon>
        <taxon>Parmales</taxon>
        <taxon>Triparmaceae</taxon>
        <taxon>Tetraparma</taxon>
    </lineage>
</organism>
<dbReference type="EMBL" id="BRYB01003196">
    <property type="protein sequence ID" value="GMI32457.1"/>
    <property type="molecule type" value="Genomic_DNA"/>
</dbReference>
<accession>A0ABQ6MU41</accession>
<dbReference type="Proteomes" id="UP001165060">
    <property type="component" value="Unassembled WGS sequence"/>
</dbReference>
<proteinExistence type="predicted"/>
<gene>
    <name evidence="1" type="ORF">TeGR_g15156</name>
</gene>
<sequence>MNDIRQAADRVSRVLHLEGGYESTTRVSGDKTRATMELSRGSVAHLMCCPALSLCFCPYNKWILRLWVQGGGIRYELSRTNEHCMVHCCFSGLVGMLMQERHFAQCKVLVRRALTTGEPQTARYAAAAPSAPAMEREFAVPGAVPGAVPAGDKGGFYDPPPAYDASVPIAMAVEEVGNGAFSSAPIYTAQVVDAWLVDGKGVGVV</sequence>
<evidence type="ECO:0000313" key="2">
    <source>
        <dbReference type="Proteomes" id="UP001165060"/>
    </source>
</evidence>
<protein>
    <submittedName>
        <fullName evidence="1">Uncharacterized protein</fullName>
    </submittedName>
</protein>
<name>A0ABQ6MU41_9STRA</name>
<reference evidence="1 2" key="1">
    <citation type="journal article" date="2023" name="Commun. Biol.">
        <title>Genome analysis of Parmales, the sister group of diatoms, reveals the evolutionary specialization of diatoms from phago-mixotrophs to photoautotrophs.</title>
        <authorList>
            <person name="Ban H."/>
            <person name="Sato S."/>
            <person name="Yoshikawa S."/>
            <person name="Yamada K."/>
            <person name="Nakamura Y."/>
            <person name="Ichinomiya M."/>
            <person name="Sato N."/>
            <person name="Blanc-Mathieu R."/>
            <person name="Endo H."/>
            <person name="Kuwata A."/>
            <person name="Ogata H."/>
        </authorList>
    </citation>
    <scope>NUCLEOTIDE SEQUENCE [LARGE SCALE GENOMIC DNA]</scope>
</reference>